<organism evidence="1 2">
    <name type="scientific">Adiantum capillus-veneris</name>
    <name type="common">Maidenhair fern</name>
    <dbReference type="NCBI Taxonomy" id="13818"/>
    <lineage>
        <taxon>Eukaryota</taxon>
        <taxon>Viridiplantae</taxon>
        <taxon>Streptophyta</taxon>
        <taxon>Embryophyta</taxon>
        <taxon>Tracheophyta</taxon>
        <taxon>Polypodiopsida</taxon>
        <taxon>Polypodiidae</taxon>
        <taxon>Polypodiales</taxon>
        <taxon>Pteridineae</taxon>
        <taxon>Pteridaceae</taxon>
        <taxon>Vittarioideae</taxon>
        <taxon>Adiantum</taxon>
    </lineage>
</organism>
<gene>
    <name evidence="1" type="ORF">GOP47_0017247</name>
</gene>
<reference evidence="1" key="1">
    <citation type="submission" date="2021-01" db="EMBL/GenBank/DDBJ databases">
        <title>Adiantum capillus-veneris genome.</title>
        <authorList>
            <person name="Fang Y."/>
            <person name="Liao Q."/>
        </authorList>
    </citation>
    <scope>NUCLEOTIDE SEQUENCE</scope>
    <source>
        <strain evidence="1">H3</strain>
        <tissue evidence="1">Leaf</tissue>
    </source>
</reference>
<evidence type="ECO:0000313" key="1">
    <source>
        <dbReference type="EMBL" id="KAI5068902.1"/>
    </source>
</evidence>
<protein>
    <submittedName>
        <fullName evidence="1">Uncharacterized protein</fullName>
    </submittedName>
</protein>
<dbReference type="AlphaFoldDB" id="A0A9D4ZCF8"/>
<comment type="caution">
    <text evidence="1">The sequence shown here is derived from an EMBL/GenBank/DDBJ whole genome shotgun (WGS) entry which is preliminary data.</text>
</comment>
<dbReference type="Proteomes" id="UP000886520">
    <property type="component" value="Chromosome 16"/>
</dbReference>
<name>A0A9D4ZCF8_ADICA</name>
<sequence length="148" mass="16160">STVPILTNHGWQPCLLPPPPPPPPPLAKPPYFCELGLLGNLLPCERNSCTTSDVLVCRKFGRFCFMGRGGGMVQSIATGMRGSSPLCLFSLTMGGFSTGCRDCNIQQKSPCDRELVHDSFRRCCHLLLVTLRSLTCFSDLLEVDLGGW</sequence>
<dbReference type="EMBL" id="JABFUD020000016">
    <property type="protein sequence ID" value="KAI5068902.1"/>
    <property type="molecule type" value="Genomic_DNA"/>
</dbReference>
<accession>A0A9D4ZCF8</accession>
<feature type="non-terminal residue" evidence="1">
    <location>
        <position position="1"/>
    </location>
</feature>
<keyword evidence="2" id="KW-1185">Reference proteome</keyword>
<proteinExistence type="predicted"/>
<evidence type="ECO:0000313" key="2">
    <source>
        <dbReference type="Proteomes" id="UP000886520"/>
    </source>
</evidence>